<evidence type="ECO:0000313" key="1">
    <source>
        <dbReference type="EMBL" id="COW09079.1"/>
    </source>
</evidence>
<dbReference type="EMBL" id="CSAE01000318">
    <property type="protein sequence ID" value="COW09079.1"/>
    <property type="molecule type" value="Genomic_DNA"/>
</dbReference>
<evidence type="ECO:0000313" key="2">
    <source>
        <dbReference type="Proteomes" id="UP000038802"/>
    </source>
</evidence>
<reference evidence="2" key="1">
    <citation type="submission" date="2015-03" db="EMBL/GenBank/DDBJ databases">
        <authorList>
            <consortium name="Pathogen Informatics"/>
        </authorList>
    </citation>
    <scope>NUCLEOTIDE SEQUENCE [LARGE SCALE GENOMIC DNA]</scope>
    <source>
        <strain evidence="2">K00500041</strain>
    </source>
</reference>
<proteinExistence type="predicted"/>
<sequence>MRNCSVGGATSRTGRRFRFRSVILANLVVGPTGAVLWAAFAALGRVVVGLLLGLLSQEPLKLGTELVAARQIFVAR</sequence>
<dbReference type="Proteomes" id="UP000038802">
    <property type="component" value="Unassembled WGS sequence"/>
</dbReference>
<name>A0A0U0RHB3_MYCTX</name>
<dbReference type="AlphaFoldDB" id="A0A0U0RHB3"/>
<accession>A0A0U0RHB3</accession>
<gene>
    <name evidence="1" type="ORF">ERS007703_02735</name>
</gene>
<organism evidence="1 2">
    <name type="scientific">Mycobacterium tuberculosis</name>
    <dbReference type="NCBI Taxonomy" id="1773"/>
    <lineage>
        <taxon>Bacteria</taxon>
        <taxon>Bacillati</taxon>
        <taxon>Actinomycetota</taxon>
        <taxon>Actinomycetes</taxon>
        <taxon>Mycobacteriales</taxon>
        <taxon>Mycobacteriaceae</taxon>
        <taxon>Mycobacterium</taxon>
        <taxon>Mycobacterium tuberculosis complex</taxon>
    </lineage>
</organism>
<protein>
    <submittedName>
        <fullName evidence="1">Uncharacterized protein</fullName>
    </submittedName>
</protein>